<evidence type="ECO:0000313" key="2">
    <source>
        <dbReference type="Proteomes" id="UP000652761"/>
    </source>
</evidence>
<proteinExistence type="predicted"/>
<keyword evidence="2" id="KW-1185">Reference proteome</keyword>
<reference evidence="1" key="1">
    <citation type="submission" date="2017-07" db="EMBL/GenBank/DDBJ databases">
        <title>Taro Niue Genome Assembly and Annotation.</title>
        <authorList>
            <person name="Atibalentja N."/>
            <person name="Keating K."/>
            <person name="Fields C.J."/>
        </authorList>
    </citation>
    <scope>NUCLEOTIDE SEQUENCE</scope>
    <source>
        <strain evidence="1">Niue_2</strain>
        <tissue evidence="1">Leaf</tissue>
    </source>
</reference>
<accession>A0A843UZY1</accession>
<sequence length="279" mass="29496">MTHQEIWEFLVAGEQEIAHTKPFFYPITSAATCTDSYLEVDQSAHCCDLLVESSSLGLDCCVQSAHLLLVKVVDLDPVCGPVFGQFTVLFASKFLGCAGGATCGSLWLSLWLLAFPCRHTLVDGCLASVMGVRLAVPPEEACCVPSSSAFRGLLGVVVLAWKLVPCFALWQPLWLRTLPLCCVEVELVAPLVRLCLEALIAAGPVALPTCGGRSGALCLRASKSQYGCCALEVVDVLPSTSAVVFVSRAVADVLSCLALPTSDVLLGFASVHAPVEPLV</sequence>
<name>A0A843UZY1_COLES</name>
<dbReference type="AlphaFoldDB" id="A0A843UZY1"/>
<evidence type="ECO:0000313" key="1">
    <source>
        <dbReference type="EMBL" id="MQL85099.1"/>
    </source>
</evidence>
<protein>
    <submittedName>
        <fullName evidence="1">Uncharacterized protein</fullName>
    </submittedName>
</protein>
<organism evidence="1 2">
    <name type="scientific">Colocasia esculenta</name>
    <name type="common">Wild taro</name>
    <name type="synonym">Arum esculentum</name>
    <dbReference type="NCBI Taxonomy" id="4460"/>
    <lineage>
        <taxon>Eukaryota</taxon>
        <taxon>Viridiplantae</taxon>
        <taxon>Streptophyta</taxon>
        <taxon>Embryophyta</taxon>
        <taxon>Tracheophyta</taxon>
        <taxon>Spermatophyta</taxon>
        <taxon>Magnoliopsida</taxon>
        <taxon>Liliopsida</taxon>
        <taxon>Araceae</taxon>
        <taxon>Aroideae</taxon>
        <taxon>Colocasieae</taxon>
        <taxon>Colocasia</taxon>
    </lineage>
</organism>
<dbReference type="EMBL" id="NMUH01000808">
    <property type="protein sequence ID" value="MQL85099.1"/>
    <property type="molecule type" value="Genomic_DNA"/>
</dbReference>
<gene>
    <name evidence="1" type="ORF">Taro_017618</name>
</gene>
<comment type="caution">
    <text evidence="1">The sequence shown here is derived from an EMBL/GenBank/DDBJ whole genome shotgun (WGS) entry which is preliminary data.</text>
</comment>
<dbReference type="Proteomes" id="UP000652761">
    <property type="component" value="Unassembled WGS sequence"/>
</dbReference>